<proteinExistence type="predicted"/>
<protein>
    <submittedName>
        <fullName evidence="2">Uncharacterized protein</fullName>
    </submittedName>
</protein>
<gene>
    <name evidence="2" type="ORF">MNBD_BACTEROID03-1340</name>
    <name evidence="1" type="ORF">MNBD_BACTEROID03-950</name>
</gene>
<dbReference type="EMBL" id="UOEL01000121">
    <property type="protein sequence ID" value="VAW14692.1"/>
    <property type="molecule type" value="Genomic_DNA"/>
</dbReference>
<evidence type="ECO:0000313" key="1">
    <source>
        <dbReference type="EMBL" id="VAW11195.1"/>
    </source>
</evidence>
<accession>A0A3B0TJP9</accession>
<feature type="non-terminal residue" evidence="2">
    <location>
        <position position="55"/>
    </location>
</feature>
<sequence length="55" mass="6182">MTYGPKEATPLRAGSGAIFFVMNLVKSLKIADMYPVFCAFFKKRPYPVPFEHLGV</sequence>
<dbReference type="EMBL" id="UOEL01000051">
    <property type="protein sequence ID" value="VAW11195.1"/>
    <property type="molecule type" value="Genomic_DNA"/>
</dbReference>
<organism evidence="2">
    <name type="scientific">hydrothermal vent metagenome</name>
    <dbReference type="NCBI Taxonomy" id="652676"/>
    <lineage>
        <taxon>unclassified sequences</taxon>
        <taxon>metagenomes</taxon>
        <taxon>ecological metagenomes</taxon>
    </lineage>
</organism>
<name>A0A3B0TJP9_9ZZZZ</name>
<dbReference type="AlphaFoldDB" id="A0A3B0TJP9"/>
<reference evidence="2" key="1">
    <citation type="submission" date="2018-06" db="EMBL/GenBank/DDBJ databases">
        <authorList>
            <person name="Zhirakovskaya E."/>
        </authorList>
    </citation>
    <scope>NUCLEOTIDE SEQUENCE</scope>
</reference>
<evidence type="ECO:0000313" key="2">
    <source>
        <dbReference type="EMBL" id="VAW14692.1"/>
    </source>
</evidence>